<dbReference type="CDD" id="cd04301">
    <property type="entry name" value="NAT_SF"/>
    <property type="match status" value="1"/>
</dbReference>
<comment type="caution">
    <text evidence="2">The sequence shown here is derived from an EMBL/GenBank/DDBJ whole genome shotgun (WGS) entry which is preliminary data.</text>
</comment>
<protein>
    <recommendedName>
        <fullName evidence="1">N-acetyltransferase domain-containing protein</fullName>
    </recommendedName>
</protein>
<dbReference type="InterPro" id="IPR016181">
    <property type="entry name" value="Acyl_CoA_acyltransferase"/>
</dbReference>
<dbReference type="InterPro" id="IPR000182">
    <property type="entry name" value="GNAT_dom"/>
</dbReference>
<reference evidence="3" key="1">
    <citation type="journal article" date="2019" name="Int. J. Syst. Evol. Microbiol.">
        <title>The Global Catalogue of Microorganisms (GCM) 10K type strain sequencing project: providing services to taxonomists for standard genome sequencing and annotation.</title>
        <authorList>
            <consortium name="The Broad Institute Genomics Platform"/>
            <consortium name="The Broad Institute Genome Sequencing Center for Infectious Disease"/>
            <person name="Wu L."/>
            <person name="Ma J."/>
        </authorList>
    </citation>
    <scope>NUCLEOTIDE SEQUENCE [LARGE SCALE GENOMIC DNA]</scope>
    <source>
        <strain evidence="3">JCM 17224</strain>
    </source>
</reference>
<name>A0ABP7RFW6_9BACT</name>
<gene>
    <name evidence="2" type="ORF">GCM10022408_04410</name>
</gene>
<dbReference type="Gene3D" id="3.40.630.30">
    <property type="match status" value="1"/>
</dbReference>
<dbReference type="Proteomes" id="UP001500567">
    <property type="component" value="Unassembled WGS sequence"/>
</dbReference>
<dbReference type="PROSITE" id="PS51186">
    <property type="entry name" value="GNAT"/>
    <property type="match status" value="1"/>
</dbReference>
<dbReference type="Gene3D" id="3.40.50.2000">
    <property type="entry name" value="Glycogen Phosphorylase B"/>
    <property type="match status" value="1"/>
</dbReference>
<accession>A0ABP7RFW6</accession>
<dbReference type="Pfam" id="PF13302">
    <property type="entry name" value="Acetyltransf_3"/>
    <property type="match status" value="1"/>
</dbReference>
<dbReference type="InterPro" id="IPR020023">
    <property type="entry name" value="PseG"/>
</dbReference>
<dbReference type="Gene3D" id="3.40.50.11190">
    <property type="match status" value="1"/>
</dbReference>
<dbReference type="SUPFAM" id="SSF55729">
    <property type="entry name" value="Acyl-CoA N-acyltransferases (Nat)"/>
    <property type="match status" value="1"/>
</dbReference>
<keyword evidence="3" id="KW-1185">Reference proteome</keyword>
<evidence type="ECO:0000313" key="2">
    <source>
        <dbReference type="EMBL" id="GAA3996895.1"/>
    </source>
</evidence>
<evidence type="ECO:0000313" key="3">
    <source>
        <dbReference type="Proteomes" id="UP001500567"/>
    </source>
</evidence>
<feature type="domain" description="N-acetyltransferase" evidence="1">
    <location>
        <begin position="338"/>
        <end position="488"/>
    </location>
</feature>
<proteinExistence type="predicted"/>
<dbReference type="SUPFAM" id="SSF53756">
    <property type="entry name" value="UDP-Glycosyltransferase/glycogen phosphorylase"/>
    <property type="match status" value="1"/>
</dbReference>
<organism evidence="2 3">
    <name type="scientific">Hymenobacter fastidiosus</name>
    <dbReference type="NCBI Taxonomy" id="486264"/>
    <lineage>
        <taxon>Bacteria</taxon>
        <taxon>Pseudomonadati</taxon>
        <taxon>Bacteroidota</taxon>
        <taxon>Cytophagia</taxon>
        <taxon>Cytophagales</taxon>
        <taxon>Hymenobacteraceae</taxon>
        <taxon>Hymenobacter</taxon>
    </lineage>
</organism>
<dbReference type="NCBIfam" id="TIGR03590">
    <property type="entry name" value="PseG"/>
    <property type="match status" value="1"/>
</dbReference>
<dbReference type="EMBL" id="BAABDJ010000002">
    <property type="protein sequence ID" value="GAA3996895.1"/>
    <property type="molecule type" value="Genomic_DNA"/>
</dbReference>
<dbReference type="RefSeq" id="WP_345070681.1">
    <property type="nucleotide sequence ID" value="NZ_BAABDJ010000002.1"/>
</dbReference>
<evidence type="ECO:0000259" key="1">
    <source>
        <dbReference type="PROSITE" id="PS51186"/>
    </source>
</evidence>
<sequence length="494" mass="54119">MSPAHPRLVFRADGNATIGLGHVTRCLALAAMLAPDFEGIFAIHDPGPAVLRQIRAICPTVLVVPAFATLAQEADWLLSQLPPGQLVVLDGYQFTADYQRRLGNRGQGLVYLDDLLRHYQWADVVINQAGGITPAEYRQIPGGELCLGPAYALLRPPFQAAAQRVETGLDLERIFLNMGGADPQNHTLRTLHQLRQRFPHKSLAVVTGAAYPHQPELARATSGLPGVYLYHNLGAAELADLLGLCGLHVCPPSGMAYECCAVGGLVLLHPIADNQQRLFTYLTEAGLARPLAELEAMADDALPELAHQLRLRQRAVFDGAAAQRFRRVFQQLHTAYQLTLRRAVVADARQYFEWANDSAVRSNALQAEPIAWTTHEAWFSRRLADADSFLYIFERAGQPVGQVRVEFAEGEGTIDYSVAAGFRGQGLGLAVLRRALGQLRHDKTGSWALLGQVKAANLPSARVFHRLGFAPLTPVRVHGEMYDVFRLDVTSAAE</sequence>